<protein>
    <submittedName>
        <fullName evidence="1">Uncharacterized protein</fullName>
    </submittedName>
</protein>
<evidence type="ECO:0000313" key="2">
    <source>
        <dbReference type="Proteomes" id="UP001461498"/>
    </source>
</evidence>
<keyword evidence="2" id="KW-1185">Reference proteome</keyword>
<reference evidence="1 2" key="1">
    <citation type="submission" date="2022-12" db="EMBL/GenBank/DDBJ databases">
        <title>Chromosome-level genome assembly of true bugs.</title>
        <authorList>
            <person name="Ma L."/>
            <person name="Li H."/>
        </authorList>
    </citation>
    <scope>NUCLEOTIDE SEQUENCE [LARGE SCALE GENOMIC DNA]</scope>
    <source>
        <strain evidence="1">Lab_2022b</strain>
    </source>
</reference>
<comment type="caution">
    <text evidence="1">The sequence shown here is derived from an EMBL/GenBank/DDBJ whole genome shotgun (WGS) entry which is preliminary data.</text>
</comment>
<name>A0AAW1CXE5_9HEMI</name>
<dbReference type="Proteomes" id="UP001461498">
    <property type="component" value="Unassembled WGS sequence"/>
</dbReference>
<evidence type="ECO:0000313" key="1">
    <source>
        <dbReference type="EMBL" id="KAK9501513.1"/>
    </source>
</evidence>
<gene>
    <name evidence="1" type="ORF">O3M35_012223</name>
</gene>
<organism evidence="1 2">
    <name type="scientific">Rhynocoris fuscipes</name>
    <dbReference type="NCBI Taxonomy" id="488301"/>
    <lineage>
        <taxon>Eukaryota</taxon>
        <taxon>Metazoa</taxon>
        <taxon>Ecdysozoa</taxon>
        <taxon>Arthropoda</taxon>
        <taxon>Hexapoda</taxon>
        <taxon>Insecta</taxon>
        <taxon>Pterygota</taxon>
        <taxon>Neoptera</taxon>
        <taxon>Paraneoptera</taxon>
        <taxon>Hemiptera</taxon>
        <taxon>Heteroptera</taxon>
        <taxon>Panheteroptera</taxon>
        <taxon>Cimicomorpha</taxon>
        <taxon>Reduviidae</taxon>
        <taxon>Harpactorinae</taxon>
        <taxon>Harpactorini</taxon>
        <taxon>Rhynocoris</taxon>
    </lineage>
</organism>
<proteinExistence type="predicted"/>
<dbReference type="EMBL" id="JAPXFL010000009">
    <property type="protein sequence ID" value="KAK9501513.1"/>
    <property type="molecule type" value="Genomic_DNA"/>
</dbReference>
<accession>A0AAW1CXE5</accession>
<dbReference type="AlphaFoldDB" id="A0AAW1CXE5"/>
<sequence>MNTLYTYLNVKFLPGHHMLYHNKKYGHNSETNENTTLLFHIVGKLSTNTF</sequence>